<proteinExistence type="predicted"/>
<comment type="caution">
    <text evidence="2">The sequence shown here is derived from an EMBL/GenBank/DDBJ whole genome shotgun (WGS) entry which is preliminary data.</text>
</comment>
<evidence type="ECO:0008006" key="4">
    <source>
        <dbReference type="Google" id="ProtNLM"/>
    </source>
</evidence>
<evidence type="ECO:0000256" key="1">
    <source>
        <dbReference type="SAM" id="SignalP"/>
    </source>
</evidence>
<protein>
    <recommendedName>
        <fullName evidence="4">Secreted protein</fullName>
    </recommendedName>
</protein>
<sequence length="71" mass="7711">EIKLARIAGWLPHFVGLAVAGRPCKWCCHETPLSECVGACCSSLSPVASAFSCRKFVGLRRFTCVNKALAW</sequence>
<keyword evidence="1" id="KW-0732">Signal</keyword>
<dbReference type="AlphaFoldDB" id="A0AA38FPP2"/>
<name>A0AA38FPP2_TAXCH</name>
<evidence type="ECO:0000313" key="3">
    <source>
        <dbReference type="Proteomes" id="UP000824469"/>
    </source>
</evidence>
<feature type="chain" id="PRO_5041450230" description="Secreted protein" evidence="1">
    <location>
        <begin position="21"/>
        <end position="71"/>
    </location>
</feature>
<reference evidence="2 3" key="1">
    <citation type="journal article" date="2021" name="Nat. Plants">
        <title>The Taxus genome provides insights into paclitaxel biosynthesis.</title>
        <authorList>
            <person name="Xiong X."/>
            <person name="Gou J."/>
            <person name="Liao Q."/>
            <person name="Li Y."/>
            <person name="Zhou Q."/>
            <person name="Bi G."/>
            <person name="Li C."/>
            <person name="Du R."/>
            <person name="Wang X."/>
            <person name="Sun T."/>
            <person name="Guo L."/>
            <person name="Liang H."/>
            <person name="Lu P."/>
            <person name="Wu Y."/>
            <person name="Zhang Z."/>
            <person name="Ro D.K."/>
            <person name="Shang Y."/>
            <person name="Huang S."/>
            <person name="Yan J."/>
        </authorList>
    </citation>
    <scope>NUCLEOTIDE SEQUENCE [LARGE SCALE GENOMIC DNA]</scope>
    <source>
        <strain evidence="2">Ta-2019</strain>
    </source>
</reference>
<accession>A0AA38FPP2</accession>
<feature type="non-terminal residue" evidence="2">
    <location>
        <position position="1"/>
    </location>
</feature>
<feature type="signal peptide" evidence="1">
    <location>
        <begin position="1"/>
        <end position="20"/>
    </location>
</feature>
<keyword evidence="3" id="KW-1185">Reference proteome</keyword>
<feature type="non-terminal residue" evidence="2">
    <location>
        <position position="71"/>
    </location>
</feature>
<dbReference type="EMBL" id="JAHRHJ020000007">
    <property type="protein sequence ID" value="KAH9307830.1"/>
    <property type="molecule type" value="Genomic_DNA"/>
</dbReference>
<evidence type="ECO:0000313" key="2">
    <source>
        <dbReference type="EMBL" id="KAH9307830.1"/>
    </source>
</evidence>
<dbReference type="Proteomes" id="UP000824469">
    <property type="component" value="Unassembled WGS sequence"/>
</dbReference>
<gene>
    <name evidence="2" type="ORF">KI387_035741</name>
</gene>
<organism evidence="2 3">
    <name type="scientific">Taxus chinensis</name>
    <name type="common">Chinese yew</name>
    <name type="synonym">Taxus wallichiana var. chinensis</name>
    <dbReference type="NCBI Taxonomy" id="29808"/>
    <lineage>
        <taxon>Eukaryota</taxon>
        <taxon>Viridiplantae</taxon>
        <taxon>Streptophyta</taxon>
        <taxon>Embryophyta</taxon>
        <taxon>Tracheophyta</taxon>
        <taxon>Spermatophyta</taxon>
        <taxon>Pinopsida</taxon>
        <taxon>Pinidae</taxon>
        <taxon>Conifers II</taxon>
        <taxon>Cupressales</taxon>
        <taxon>Taxaceae</taxon>
        <taxon>Taxus</taxon>
    </lineage>
</organism>